<proteinExistence type="predicted"/>
<dbReference type="Proteomes" id="UP001163321">
    <property type="component" value="Chromosome 12"/>
</dbReference>
<gene>
    <name evidence="1" type="ORF">PsorP6_011973</name>
</gene>
<keyword evidence="2" id="KW-1185">Reference proteome</keyword>
<reference evidence="1 2" key="1">
    <citation type="journal article" date="2022" name="bioRxiv">
        <title>The genome of the oomycete Peronosclerospora sorghi, a cosmopolitan pathogen of maize and sorghum, is inflated with dispersed pseudogenes.</title>
        <authorList>
            <person name="Fletcher K."/>
            <person name="Martin F."/>
            <person name="Isakeit T."/>
            <person name="Cavanaugh K."/>
            <person name="Magill C."/>
            <person name="Michelmore R."/>
        </authorList>
    </citation>
    <scope>NUCLEOTIDE SEQUENCE [LARGE SCALE GENOMIC DNA]</scope>
    <source>
        <strain evidence="1">P6</strain>
    </source>
</reference>
<comment type="caution">
    <text evidence="1">The sequence shown here is derived from an EMBL/GenBank/DDBJ whole genome shotgun (WGS) entry which is preliminary data.</text>
</comment>
<accession>A0ACC0WLS0</accession>
<organism evidence="1 2">
    <name type="scientific">Peronosclerospora sorghi</name>
    <dbReference type="NCBI Taxonomy" id="230839"/>
    <lineage>
        <taxon>Eukaryota</taxon>
        <taxon>Sar</taxon>
        <taxon>Stramenopiles</taxon>
        <taxon>Oomycota</taxon>
        <taxon>Peronosporomycetes</taxon>
        <taxon>Peronosporales</taxon>
        <taxon>Peronosporaceae</taxon>
        <taxon>Peronosclerospora</taxon>
    </lineage>
</organism>
<sequence>MNASKLTLPTVLKSSAMDPVAASVRIVVEVVLLGTCLLTVSLVALVFDFGSVFVLLSLPSGLTSV</sequence>
<evidence type="ECO:0000313" key="1">
    <source>
        <dbReference type="EMBL" id="KAI9918976.1"/>
    </source>
</evidence>
<evidence type="ECO:0000313" key="2">
    <source>
        <dbReference type="Proteomes" id="UP001163321"/>
    </source>
</evidence>
<protein>
    <submittedName>
        <fullName evidence="1">Uncharacterized protein</fullName>
    </submittedName>
</protein>
<name>A0ACC0WLS0_9STRA</name>
<dbReference type="EMBL" id="CM047591">
    <property type="protein sequence ID" value="KAI9918976.1"/>
    <property type="molecule type" value="Genomic_DNA"/>
</dbReference>